<dbReference type="Proteomes" id="UP001058974">
    <property type="component" value="Chromosome 2"/>
</dbReference>
<dbReference type="Gramene" id="Psat02G0034800-T1">
    <property type="protein sequence ID" value="KAI5433013.1"/>
    <property type="gene ID" value="KIW84_020348"/>
</dbReference>
<feature type="non-terminal residue" evidence="2">
    <location>
        <position position="117"/>
    </location>
</feature>
<reference evidence="2 3" key="1">
    <citation type="journal article" date="2022" name="Nat. Genet.">
        <title>Improved pea reference genome and pan-genome highlight genomic features and evolutionary characteristics.</title>
        <authorList>
            <person name="Yang T."/>
            <person name="Liu R."/>
            <person name="Luo Y."/>
            <person name="Hu S."/>
            <person name="Wang D."/>
            <person name="Wang C."/>
            <person name="Pandey M.K."/>
            <person name="Ge S."/>
            <person name="Xu Q."/>
            <person name="Li N."/>
            <person name="Li G."/>
            <person name="Huang Y."/>
            <person name="Saxena R.K."/>
            <person name="Ji Y."/>
            <person name="Li M."/>
            <person name="Yan X."/>
            <person name="He Y."/>
            <person name="Liu Y."/>
            <person name="Wang X."/>
            <person name="Xiang C."/>
            <person name="Varshney R.K."/>
            <person name="Ding H."/>
            <person name="Gao S."/>
            <person name="Zong X."/>
        </authorList>
    </citation>
    <scope>NUCLEOTIDE SEQUENCE [LARGE SCALE GENOMIC DNA]</scope>
    <source>
        <strain evidence="2 3">cv. Zhongwan 6</strain>
    </source>
</reference>
<feature type="compositionally biased region" description="Basic and acidic residues" evidence="1">
    <location>
        <begin position="38"/>
        <end position="49"/>
    </location>
</feature>
<comment type="caution">
    <text evidence="2">The sequence shown here is derived from an EMBL/GenBank/DDBJ whole genome shotgun (WGS) entry which is preliminary data.</text>
</comment>
<accession>A0A9D5B3Z2</accession>
<organism evidence="2 3">
    <name type="scientific">Pisum sativum</name>
    <name type="common">Garden pea</name>
    <name type="synonym">Lathyrus oleraceus</name>
    <dbReference type="NCBI Taxonomy" id="3888"/>
    <lineage>
        <taxon>Eukaryota</taxon>
        <taxon>Viridiplantae</taxon>
        <taxon>Streptophyta</taxon>
        <taxon>Embryophyta</taxon>
        <taxon>Tracheophyta</taxon>
        <taxon>Spermatophyta</taxon>
        <taxon>Magnoliopsida</taxon>
        <taxon>eudicotyledons</taxon>
        <taxon>Gunneridae</taxon>
        <taxon>Pentapetalae</taxon>
        <taxon>rosids</taxon>
        <taxon>fabids</taxon>
        <taxon>Fabales</taxon>
        <taxon>Fabaceae</taxon>
        <taxon>Papilionoideae</taxon>
        <taxon>50 kb inversion clade</taxon>
        <taxon>NPAAA clade</taxon>
        <taxon>Hologalegina</taxon>
        <taxon>IRL clade</taxon>
        <taxon>Fabeae</taxon>
        <taxon>Lathyrus</taxon>
    </lineage>
</organism>
<feature type="non-terminal residue" evidence="2">
    <location>
        <position position="1"/>
    </location>
</feature>
<name>A0A9D5B3Z2_PEA</name>
<gene>
    <name evidence="2" type="ORF">KIW84_020348</name>
</gene>
<keyword evidence="3" id="KW-1185">Reference proteome</keyword>
<feature type="region of interest" description="Disordered" evidence="1">
    <location>
        <begin position="26"/>
        <end position="96"/>
    </location>
</feature>
<evidence type="ECO:0000313" key="3">
    <source>
        <dbReference type="Proteomes" id="UP001058974"/>
    </source>
</evidence>
<dbReference type="AlphaFoldDB" id="A0A9D5B3Z2"/>
<dbReference type="EMBL" id="JAMSHJ010000002">
    <property type="protein sequence ID" value="KAI5433013.1"/>
    <property type="molecule type" value="Genomic_DNA"/>
</dbReference>
<protein>
    <submittedName>
        <fullName evidence="2">Uncharacterized protein</fullName>
    </submittedName>
</protein>
<proteinExistence type="predicted"/>
<evidence type="ECO:0000313" key="2">
    <source>
        <dbReference type="EMBL" id="KAI5433013.1"/>
    </source>
</evidence>
<evidence type="ECO:0000256" key="1">
    <source>
        <dbReference type="SAM" id="MobiDB-lite"/>
    </source>
</evidence>
<feature type="compositionally biased region" description="Acidic residues" evidence="1">
    <location>
        <begin position="73"/>
        <end position="89"/>
    </location>
</feature>
<sequence>VPAEHKESKSLSKTFSLNLKDMITNKQPPKVVNNEEVTNNKEITEDDTLKGSIFDEVDESSDESPNHDVDTGVPEDFDNLDESNFDDYEGDRNNRKRRALLRRFGDLIRRKSTNLSS</sequence>